<dbReference type="EMBL" id="JABDSI010000105">
    <property type="protein sequence ID" value="NMW40129.1"/>
    <property type="molecule type" value="Genomic_DNA"/>
</dbReference>
<keyword evidence="6 14" id="KW-0732">Signal</keyword>
<evidence type="ECO:0000256" key="6">
    <source>
        <dbReference type="ARBA" id="ARBA00022729"/>
    </source>
</evidence>
<keyword evidence="8 13" id="KW-0798">TonB box</keyword>
<reference evidence="17 27" key="3">
    <citation type="submission" date="2019-09" db="EMBL/GenBank/DDBJ databases">
        <title>In-depth cultivation of the pig gut microbiome towards novel bacterial diversity and tailored functional studies.</title>
        <authorList>
            <person name="Wylensek D."/>
            <person name="Hitch T.C.A."/>
            <person name="Clavel T."/>
        </authorList>
    </citation>
    <scope>NUCLEOTIDE SEQUENCE [LARGE SCALE GENOMIC DNA]</scope>
    <source>
        <strain evidence="17 27">WCA-389-WT-3C</strain>
    </source>
</reference>
<dbReference type="Proteomes" id="UP000261003">
    <property type="component" value="Unassembled WGS sequence"/>
</dbReference>
<proteinExistence type="inferred from homology"/>
<dbReference type="InterPro" id="IPR011662">
    <property type="entry name" value="Secretin/TonB_short_N"/>
</dbReference>
<dbReference type="Pfam" id="PF00593">
    <property type="entry name" value="TonB_dep_Rec_b-barrel"/>
    <property type="match status" value="1"/>
</dbReference>
<dbReference type="EMBL" id="QSPP01000003">
    <property type="protein sequence ID" value="RGJ91615.1"/>
    <property type="molecule type" value="Genomic_DNA"/>
</dbReference>
<dbReference type="InterPro" id="IPR012910">
    <property type="entry name" value="Plug_dom"/>
</dbReference>
<evidence type="ECO:0000256" key="10">
    <source>
        <dbReference type="ARBA" id="ARBA00023170"/>
    </source>
</evidence>
<evidence type="ECO:0000313" key="28">
    <source>
        <dbReference type="Proteomes" id="UP000583639"/>
    </source>
</evidence>
<comment type="similarity">
    <text evidence="12 13">Belongs to the TonB-dependent receptor family.</text>
</comment>
<dbReference type="EMBL" id="RWHZ01000004">
    <property type="protein sequence ID" value="TSE50146.1"/>
    <property type="molecule type" value="Genomic_DNA"/>
</dbReference>
<dbReference type="PANTHER" id="PTHR30069:SF29">
    <property type="entry name" value="HEMOGLOBIN AND HEMOGLOBIN-HAPTOGLOBIN-BINDING PROTEIN 1-RELATED"/>
    <property type="match status" value="1"/>
</dbReference>
<evidence type="ECO:0000256" key="3">
    <source>
        <dbReference type="ARBA" id="ARBA00022452"/>
    </source>
</evidence>
<dbReference type="SUPFAM" id="SSF49464">
    <property type="entry name" value="Carboxypeptidase regulatory domain-like"/>
    <property type="match status" value="1"/>
</dbReference>
<dbReference type="EMBL" id="VULU01000026">
    <property type="protein sequence ID" value="MSS49348.1"/>
    <property type="molecule type" value="Genomic_DNA"/>
</dbReference>
<dbReference type="Gene3D" id="3.55.50.30">
    <property type="match status" value="1"/>
</dbReference>
<dbReference type="Pfam" id="PF07715">
    <property type="entry name" value="Plug"/>
    <property type="match status" value="1"/>
</dbReference>
<dbReference type="InterPro" id="IPR039426">
    <property type="entry name" value="TonB-dep_rcpt-like"/>
</dbReference>
<comment type="subcellular location">
    <subcellularLocation>
        <location evidence="1 12">Cell outer membrane</location>
        <topology evidence="1 12">Multi-pass membrane protein</topology>
    </subcellularLocation>
</comment>
<dbReference type="GO" id="GO:0044718">
    <property type="term" value="P:siderophore transmembrane transport"/>
    <property type="evidence" value="ECO:0007669"/>
    <property type="project" value="TreeGrafter"/>
</dbReference>
<keyword evidence="10 18" id="KW-0675">Receptor</keyword>
<keyword evidence="5 12" id="KW-0812">Transmembrane</keyword>
<dbReference type="EMBL" id="QRMN01000001">
    <property type="protein sequence ID" value="RHJ81081.1"/>
    <property type="molecule type" value="Genomic_DNA"/>
</dbReference>
<evidence type="ECO:0000313" key="18">
    <source>
        <dbReference type="EMBL" id="NMW40129.1"/>
    </source>
</evidence>
<name>A0A174ST98_PHOVU</name>
<organism evidence="18 28">
    <name type="scientific">Phocaeicola vulgatus</name>
    <name type="common">Bacteroides vulgatus</name>
    <dbReference type="NCBI Taxonomy" id="821"/>
    <lineage>
        <taxon>Bacteria</taxon>
        <taxon>Pseudomonadati</taxon>
        <taxon>Bacteroidota</taxon>
        <taxon>Bacteroidia</taxon>
        <taxon>Bacteroidales</taxon>
        <taxon>Bacteroidaceae</taxon>
        <taxon>Phocaeicola</taxon>
    </lineage>
</organism>
<evidence type="ECO:0000313" key="20">
    <source>
        <dbReference type="EMBL" id="RGM44978.1"/>
    </source>
</evidence>
<dbReference type="SUPFAM" id="SSF56935">
    <property type="entry name" value="Porins"/>
    <property type="match status" value="1"/>
</dbReference>
<dbReference type="NCBIfam" id="TIGR04056">
    <property type="entry name" value="OMP_RagA_SusC"/>
    <property type="match status" value="1"/>
</dbReference>
<dbReference type="InterPro" id="IPR008969">
    <property type="entry name" value="CarboxyPept-like_regulatory"/>
</dbReference>
<keyword evidence="11 12" id="KW-0998">Cell outer membrane</keyword>
<dbReference type="InterPro" id="IPR037066">
    <property type="entry name" value="Plug_dom_sf"/>
</dbReference>
<dbReference type="PANTHER" id="PTHR30069">
    <property type="entry name" value="TONB-DEPENDENT OUTER MEMBRANE RECEPTOR"/>
    <property type="match status" value="1"/>
</dbReference>
<protein>
    <submittedName>
        <fullName evidence="19">SusC/RagA family TonB-linked outer membrane protein</fullName>
    </submittedName>
    <submittedName>
        <fullName evidence="18 22">TonB-dependent receptor</fullName>
    </submittedName>
</protein>
<evidence type="ECO:0000256" key="13">
    <source>
        <dbReference type="RuleBase" id="RU003357"/>
    </source>
</evidence>
<evidence type="ECO:0000313" key="22">
    <source>
        <dbReference type="EMBL" id="TSE50146.1"/>
    </source>
</evidence>
<keyword evidence="7" id="KW-0408">Iron</keyword>
<feature type="chain" id="PRO_5044368966" evidence="14">
    <location>
        <begin position="35"/>
        <end position="1133"/>
    </location>
</feature>
<dbReference type="Pfam" id="PF13715">
    <property type="entry name" value="CarbopepD_reg_2"/>
    <property type="match status" value="1"/>
</dbReference>
<feature type="signal peptide" evidence="14">
    <location>
        <begin position="1"/>
        <end position="34"/>
    </location>
</feature>
<evidence type="ECO:0000313" key="27">
    <source>
        <dbReference type="Proteomes" id="UP000460950"/>
    </source>
</evidence>
<evidence type="ECO:0000256" key="2">
    <source>
        <dbReference type="ARBA" id="ARBA00022448"/>
    </source>
</evidence>
<dbReference type="Proteomes" id="UP000408523">
    <property type="component" value="Unassembled WGS sequence"/>
</dbReference>
<accession>A0A174ST98</accession>
<reference evidence="23 24" key="1">
    <citation type="submission" date="2018-08" db="EMBL/GenBank/DDBJ databases">
        <title>A genome reference for cultivated species of the human gut microbiota.</title>
        <authorList>
            <person name="Zou Y."/>
            <person name="Xue W."/>
            <person name="Luo G."/>
        </authorList>
    </citation>
    <scope>NUCLEOTIDE SEQUENCE [LARGE SCALE GENOMIC DNA]</scope>
    <source>
        <strain evidence="21 25">AM09-18</strain>
        <strain evidence="20 24">OM08-13BH</strain>
        <strain evidence="19 23">TM05-16</strain>
    </source>
</reference>
<evidence type="ECO:0000313" key="25">
    <source>
        <dbReference type="Proteomes" id="UP000283958"/>
    </source>
</evidence>
<keyword evidence="9 12" id="KW-0472">Membrane</keyword>
<evidence type="ECO:0000313" key="17">
    <source>
        <dbReference type="EMBL" id="MSS49348.1"/>
    </source>
</evidence>
<dbReference type="InterPro" id="IPR023996">
    <property type="entry name" value="TonB-dep_OMP_SusC/RagA"/>
</dbReference>
<evidence type="ECO:0000259" key="15">
    <source>
        <dbReference type="SMART" id="SM00965"/>
    </source>
</evidence>
<dbReference type="SMART" id="SM00965">
    <property type="entry name" value="STN"/>
    <property type="match status" value="1"/>
</dbReference>
<dbReference type="PROSITE" id="PS52016">
    <property type="entry name" value="TONB_DEPENDENT_REC_3"/>
    <property type="match status" value="1"/>
</dbReference>
<evidence type="ECO:0000256" key="8">
    <source>
        <dbReference type="ARBA" id="ARBA00023077"/>
    </source>
</evidence>
<feature type="domain" description="Secretin/TonB short N-terminal" evidence="15">
    <location>
        <begin position="61"/>
        <end position="112"/>
    </location>
</feature>
<dbReference type="Proteomes" id="UP000283958">
    <property type="component" value="Unassembled WGS sequence"/>
</dbReference>
<dbReference type="NCBIfam" id="TIGR04057">
    <property type="entry name" value="SusC_RagA_signa"/>
    <property type="match status" value="1"/>
</dbReference>
<dbReference type="Gene3D" id="2.170.130.10">
    <property type="entry name" value="TonB-dependent receptor, plug domain"/>
    <property type="match status" value="1"/>
</dbReference>
<dbReference type="InterPro" id="IPR023997">
    <property type="entry name" value="TonB-dep_OMP_SusC/RagA_CS"/>
</dbReference>
<sequence length="1133" mass="126080">MKKTNQRLFYPQKVKRQLFCALVACAVCAIPVNAQSGTISLNKSNVSMHTIMQEVEGQSDYTFFYNDNQIKLDKKVSVKAQNATIEQVLAQMFKNSGYTYKIVNNQIIVSKANAVAAVEKQQQQQAKKVTGCVKDALGEPIIGASVVEKGAPTNGTITDFDGNFTLTVSGNELQISYIGYLPQVVKVQSGVTSYNVTLKEDTKTLDEVVVIGYGTQKKVNLTGAVASVSTDDIKDRVQTNVLSAVQGTVPGVTIISRPGSTPSINFRGRGNLGTSAPLYVIDGAIADATVFSNLDPNTIESISFLKDAASSAIYGSRAAYGVVLVTTKGGKAEKMNVAYSGYVGVKTPTYLPDVLDSWDYATLLNEAKYNANPSGGKNQAYTNEEIGWFRDGSNPDYYPNTNWADLVLDKHVLTTQHSLNFSGGSEKVRFFSSVGYVFNDNFMPGVTDDRYNLNLNLQSDVTKWLTLKTGVKYIRNSSDTKNGTPWIANFVLVPSIMVAQQSNGEWGSIAGGKDATQTFMNSNPLRTLSFDNWSKSTTENTMYDLGFDLKPIENLVISGQLDYKRYEYKSKSYSAEYPEVVHFETGKEIPGTGNSSPNSMSMYWISNSNMMTTLTAKYDLKLGQHAVNFLVGTSYEHYKYERLYSKRTDFVSDGLEDIEQGNNISKDLPDGRGIVESKMLSYFGRINYSYKDRYLFEANLRADASSRFHKDNRWGWFPSFSAGWRISEESFMKPIAWLNNLKLRASYGTLGNINNVGYYDYFELLSSNANYNFNDEPVKGVLEAQITNKTLGWETVALADFGLDVDLFDNKLSVTADYYIKNTKDILLGYNVPAETGIWTKPVMNLAKVRNTGFELAATYRNKIGDLSYSVSGNIATNNNEIVTLAGSDNMIQNGGDVVRYILKEGEAIGSYYGLETDGLYTQEEIDAGHYYKYGRKPNAGDIKYVPQRENVEWGDDITDDDRTIIGKDVPDFTYGININLQWKNFELSAFGQGVSGTSVAFESEQVFAFMLNSNPRKYHLSRWNEDNPNPNAACPRLYGGNYYDEYNKHFSDYQLFDADYFRIKTISLGYMVPKDAVTRWGLSSLKFFLTGENLFTFRADKDMKDFDPESSTGRGISAFGAKSVAFGVNVSF</sequence>
<dbReference type="RefSeq" id="WP_032946419.1">
    <property type="nucleotide sequence ID" value="NZ_BAABZK010000001.1"/>
</dbReference>
<dbReference type="AlphaFoldDB" id="A0A174ST98"/>
<dbReference type="Gene3D" id="2.60.40.1120">
    <property type="entry name" value="Carboxypeptidase-like, regulatory domain"/>
    <property type="match status" value="1"/>
</dbReference>
<evidence type="ECO:0000256" key="1">
    <source>
        <dbReference type="ARBA" id="ARBA00004571"/>
    </source>
</evidence>
<evidence type="ECO:0000313" key="21">
    <source>
        <dbReference type="EMBL" id="RHJ81081.1"/>
    </source>
</evidence>
<evidence type="ECO:0000256" key="4">
    <source>
        <dbReference type="ARBA" id="ARBA00022496"/>
    </source>
</evidence>
<reference evidence="16" key="5">
    <citation type="submission" date="2022-01" db="EMBL/GenBank/DDBJ databases">
        <title>Collection of gut derived symbiotic bacterial strains cultured from healthy donors.</title>
        <authorList>
            <person name="Lin H."/>
            <person name="Kohout C."/>
            <person name="Waligurski E."/>
            <person name="Pamer E.G."/>
        </authorList>
    </citation>
    <scope>NUCLEOTIDE SEQUENCE</scope>
    <source>
        <strain evidence="16">DFI.6.72</strain>
    </source>
</reference>
<dbReference type="Proteomes" id="UP000260640">
    <property type="component" value="Unassembled WGS sequence"/>
</dbReference>
<reference evidence="22 26" key="2">
    <citation type="journal article" date="2019" name="Nat. Commun.">
        <title>Gram positive-like bacteriocins with broad spectrum anti-Bacteroidales activity encoded on mobile elements of the human gut microbiota.</title>
        <authorList>
            <person name="Bechon N."/>
            <person name="Coyne M.J.Jr."/>
            <person name="Laclare-Mceneany V."/>
            <person name="Chatzidaki-Livanis M."/>
            <person name="Ghigo J.-M."/>
            <person name="Comstock L.E."/>
        </authorList>
    </citation>
    <scope>NUCLEOTIDE SEQUENCE [LARGE SCALE GENOMIC DNA]</scope>
    <source>
        <strain evidence="22 26">CL01T12C17</strain>
    </source>
</reference>
<evidence type="ECO:0000256" key="9">
    <source>
        <dbReference type="ARBA" id="ARBA00023136"/>
    </source>
</evidence>
<dbReference type="InterPro" id="IPR036942">
    <property type="entry name" value="Beta-barrel_TonB_sf"/>
</dbReference>
<dbReference type="InterPro" id="IPR000531">
    <property type="entry name" value="Beta-barrel_TonB"/>
</dbReference>
<comment type="caution">
    <text evidence="18">The sequence shown here is derived from an EMBL/GenBank/DDBJ whole genome shotgun (WGS) entry which is preliminary data.</text>
</comment>
<dbReference type="Proteomes" id="UP000583639">
    <property type="component" value="Unassembled WGS sequence"/>
</dbReference>
<evidence type="ECO:0000313" key="19">
    <source>
        <dbReference type="EMBL" id="RGJ91615.1"/>
    </source>
</evidence>
<dbReference type="Gene3D" id="2.40.170.20">
    <property type="entry name" value="TonB-dependent receptor, beta-barrel domain"/>
    <property type="match status" value="1"/>
</dbReference>
<evidence type="ECO:0000256" key="5">
    <source>
        <dbReference type="ARBA" id="ARBA00022692"/>
    </source>
</evidence>
<dbReference type="GO" id="GO:0015344">
    <property type="term" value="F:siderophore uptake transmembrane transporter activity"/>
    <property type="evidence" value="ECO:0007669"/>
    <property type="project" value="TreeGrafter"/>
</dbReference>
<dbReference type="Proteomes" id="UP001200843">
    <property type="component" value="Unassembled WGS sequence"/>
</dbReference>
<evidence type="ECO:0000313" key="16">
    <source>
        <dbReference type="EMBL" id="MCG4688165.1"/>
    </source>
</evidence>
<evidence type="ECO:0000256" key="11">
    <source>
        <dbReference type="ARBA" id="ARBA00023237"/>
    </source>
</evidence>
<dbReference type="Pfam" id="PF07660">
    <property type="entry name" value="STN"/>
    <property type="match status" value="1"/>
</dbReference>
<evidence type="ECO:0000256" key="14">
    <source>
        <dbReference type="SAM" id="SignalP"/>
    </source>
</evidence>
<dbReference type="EMBL" id="JAKNGO010000009">
    <property type="protein sequence ID" value="MCG4688165.1"/>
    <property type="molecule type" value="Genomic_DNA"/>
</dbReference>
<evidence type="ECO:0000256" key="12">
    <source>
        <dbReference type="PROSITE-ProRule" id="PRU01360"/>
    </source>
</evidence>
<dbReference type="EMBL" id="QSTG01000010">
    <property type="protein sequence ID" value="RGM44978.1"/>
    <property type="molecule type" value="Genomic_DNA"/>
</dbReference>
<dbReference type="Proteomes" id="UP000460950">
    <property type="component" value="Unassembled WGS sequence"/>
</dbReference>
<evidence type="ECO:0000313" key="23">
    <source>
        <dbReference type="Proteomes" id="UP000260640"/>
    </source>
</evidence>
<keyword evidence="3 12" id="KW-1134">Transmembrane beta strand</keyword>
<evidence type="ECO:0000313" key="26">
    <source>
        <dbReference type="Proteomes" id="UP000408523"/>
    </source>
</evidence>
<evidence type="ECO:0000313" key="24">
    <source>
        <dbReference type="Proteomes" id="UP000261003"/>
    </source>
</evidence>
<keyword evidence="4" id="KW-0410">Iron transport</keyword>
<keyword evidence="4" id="KW-0406">Ion transport</keyword>
<reference evidence="18 28" key="4">
    <citation type="submission" date="2020-04" db="EMBL/GenBank/DDBJ databases">
        <title>A novel gut-associated lysogenic phage, Bacteroides phage BV01, alters the host transcriptome and bile acid metabolism in Bacteroides vulgatus.</title>
        <authorList>
            <person name="Campbell D.E."/>
            <person name="Ly L."/>
            <person name="Ridlon J.M."/>
            <person name="Hsiao A."/>
            <person name="Degnan P.H."/>
        </authorList>
    </citation>
    <scope>NUCLEOTIDE SEQUENCE [LARGE SCALE GENOMIC DNA]</scope>
    <source>
        <strain evidence="18 28">VPI-BV8526</strain>
    </source>
</reference>
<evidence type="ECO:0000256" key="7">
    <source>
        <dbReference type="ARBA" id="ARBA00023004"/>
    </source>
</evidence>
<dbReference type="GO" id="GO:0009279">
    <property type="term" value="C:cell outer membrane"/>
    <property type="evidence" value="ECO:0007669"/>
    <property type="project" value="UniProtKB-SubCell"/>
</dbReference>
<gene>
    <name evidence="21" type="ORF">DW105_00315</name>
    <name evidence="20" type="ORF">DXC16_07840</name>
    <name evidence="19" type="ORF">DXD46_02490</name>
    <name evidence="22" type="ORF">EH214_00645</name>
    <name evidence="17" type="ORF">FYJ30_13875</name>
    <name evidence="18" type="ORF">HKQ55_08245</name>
    <name evidence="16" type="ORF">L0N01_06010</name>
</gene>
<keyword evidence="2 12" id="KW-0813">Transport</keyword>